<evidence type="ECO:0000256" key="5">
    <source>
        <dbReference type="ARBA" id="ARBA00022989"/>
    </source>
</evidence>
<dbReference type="InterPro" id="IPR035906">
    <property type="entry name" value="MetI-like_sf"/>
</dbReference>
<dbReference type="EMBL" id="JAEMWU010000003">
    <property type="protein sequence ID" value="MBN8206892.1"/>
    <property type="molecule type" value="Genomic_DNA"/>
</dbReference>
<sequence length="327" mass="34153">MPFLLRRAGQAAIVLIAAFTATFFLLQLLPGDAVLIKFTDPSLGLSAAQIDDIRATYGADLPWWQQYLHALGGFLVGDFGYSTQYGTPVAAMLAEALPQTLLLAGLGLVLAVLLAVAIAALSTLAPFGWLRNAIRQAPALFVAVPVFWLGILLIQVFSFGLGWVPVIGADPAAALILPVLTLAVPISAPLAQVLVRSIDQVQSAPFIAVVRAKGASPVWVLTRSVARNASLPALTIAGVLFGELIGGAVVTETVFGRTGIGRLTEQAVTNQDIPVLQAIVLLSALGFVIVSLAVDLIAPVIDPRLRPPARRASPAAAVTARTQEVIA</sequence>
<dbReference type="Pfam" id="PF19300">
    <property type="entry name" value="BPD_transp_1_N"/>
    <property type="match status" value="1"/>
</dbReference>
<evidence type="ECO:0000256" key="3">
    <source>
        <dbReference type="ARBA" id="ARBA00022475"/>
    </source>
</evidence>
<keyword evidence="5 7" id="KW-1133">Transmembrane helix</keyword>
<dbReference type="InterPro" id="IPR045621">
    <property type="entry name" value="BPD_transp_1_N"/>
</dbReference>
<dbReference type="SUPFAM" id="SSF161098">
    <property type="entry name" value="MetI-like"/>
    <property type="match status" value="1"/>
</dbReference>
<gene>
    <name evidence="9" type="ORF">JF543_13115</name>
</gene>
<dbReference type="GO" id="GO:0055085">
    <property type="term" value="P:transmembrane transport"/>
    <property type="evidence" value="ECO:0007669"/>
    <property type="project" value="InterPro"/>
</dbReference>
<organism evidence="9 10">
    <name type="scientific">Microbacterium esteraromaticum</name>
    <dbReference type="NCBI Taxonomy" id="57043"/>
    <lineage>
        <taxon>Bacteria</taxon>
        <taxon>Bacillati</taxon>
        <taxon>Actinomycetota</taxon>
        <taxon>Actinomycetes</taxon>
        <taxon>Micrococcales</taxon>
        <taxon>Microbacteriaceae</taxon>
        <taxon>Microbacterium</taxon>
    </lineage>
</organism>
<reference evidence="9" key="1">
    <citation type="submission" date="2020-12" db="EMBL/GenBank/DDBJ databases">
        <title>PHA producing bacteria isolated from mangrove.</title>
        <authorList>
            <person name="Zheng W."/>
            <person name="Yu S."/>
            <person name="Huang Y."/>
        </authorList>
    </citation>
    <scope>NUCLEOTIDE SEQUENCE</scope>
    <source>
        <strain evidence="9">GN8-5</strain>
    </source>
</reference>
<protein>
    <submittedName>
        <fullName evidence="9">ABC transporter permease</fullName>
    </submittedName>
</protein>
<dbReference type="RefSeq" id="WP_206824712.1">
    <property type="nucleotide sequence ID" value="NZ_JAEMWU010000003.1"/>
</dbReference>
<dbReference type="GO" id="GO:0005886">
    <property type="term" value="C:plasma membrane"/>
    <property type="evidence" value="ECO:0007669"/>
    <property type="project" value="UniProtKB-SubCell"/>
</dbReference>
<evidence type="ECO:0000256" key="2">
    <source>
        <dbReference type="ARBA" id="ARBA00022448"/>
    </source>
</evidence>
<evidence type="ECO:0000313" key="9">
    <source>
        <dbReference type="EMBL" id="MBN8206892.1"/>
    </source>
</evidence>
<evidence type="ECO:0000256" key="7">
    <source>
        <dbReference type="RuleBase" id="RU363032"/>
    </source>
</evidence>
<name>A0A939DXQ9_9MICO</name>
<evidence type="ECO:0000256" key="6">
    <source>
        <dbReference type="ARBA" id="ARBA00023136"/>
    </source>
</evidence>
<keyword evidence="6 7" id="KW-0472">Membrane</keyword>
<dbReference type="PANTHER" id="PTHR43163">
    <property type="entry name" value="DIPEPTIDE TRANSPORT SYSTEM PERMEASE PROTEIN DPPB-RELATED"/>
    <property type="match status" value="1"/>
</dbReference>
<keyword evidence="3" id="KW-1003">Cell membrane</keyword>
<keyword evidence="2 7" id="KW-0813">Transport</keyword>
<feature type="transmembrane region" description="Helical" evidence="7">
    <location>
        <begin position="101"/>
        <end position="127"/>
    </location>
</feature>
<evidence type="ECO:0000256" key="1">
    <source>
        <dbReference type="ARBA" id="ARBA00004651"/>
    </source>
</evidence>
<evidence type="ECO:0000313" key="10">
    <source>
        <dbReference type="Proteomes" id="UP000664385"/>
    </source>
</evidence>
<dbReference type="Gene3D" id="1.10.3720.10">
    <property type="entry name" value="MetI-like"/>
    <property type="match status" value="1"/>
</dbReference>
<feature type="domain" description="ABC transmembrane type-1" evidence="8">
    <location>
        <begin position="97"/>
        <end position="298"/>
    </location>
</feature>
<dbReference type="InterPro" id="IPR000515">
    <property type="entry name" value="MetI-like"/>
</dbReference>
<feature type="transmembrane region" description="Helical" evidence="7">
    <location>
        <begin position="233"/>
        <end position="255"/>
    </location>
</feature>
<evidence type="ECO:0000256" key="4">
    <source>
        <dbReference type="ARBA" id="ARBA00022692"/>
    </source>
</evidence>
<dbReference type="Pfam" id="PF00528">
    <property type="entry name" value="BPD_transp_1"/>
    <property type="match status" value="1"/>
</dbReference>
<dbReference type="PANTHER" id="PTHR43163:SF6">
    <property type="entry name" value="DIPEPTIDE TRANSPORT SYSTEM PERMEASE PROTEIN DPPB-RELATED"/>
    <property type="match status" value="1"/>
</dbReference>
<comment type="subcellular location">
    <subcellularLocation>
        <location evidence="1 7">Cell membrane</location>
        <topology evidence="1 7">Multi-pass membrane protein</topology>
    </subcellularLocation>
</comment>
<feature type="transmembrane region" description="Helical" evidence="7">
    <location>
        <begin position="172"/>
        <end position="195"/>
    </location>
</feature>
<dbReference type="AlphaFoldDB" id="A0A939DXQ9"/>
<feature type="transmembrane region" description="Helical" evidence="7">
    <location>
        <begin position="275"/>
        <end position="301"/>
    </location>
</feature>
<feature type="transmembrane region" description="Helical" evidence="7">
    <location>
        <begin position="12"/>
        <end position="29"/>
    </location>
</feature>
<keyword evidence="4 7" id="KW-0812">Transmembrane</keyword>
<accession>A0A939DXQ9</accession>
<comment type="caution">
    <text evidence="9">The sequence shown here is derived from an EMBL/GenBank/DDBJ whole genome shotgun (WGS) entry which is preliminary data.</text>
</comment>
<dbReference type="CDD" id="cd06261">
    <property type="entry name" value="TM_PBP2"/>
    <property type="match status" value="1"/>
</dbReference>
<evidence type="ECO:0000259" key="8">
    <source>
        <dbReference type="PROSITE" id="PS50928"/>
    </source>
</evidence>
<proteinExistence type="inferred from homology"/>
<dbReference type="PROSITE" id="PS50928">
    <property type="entry name" value="ABC_TM1"/>
    <property type="match status" value="1"/>
</dbReference>
<feature type="transmembrane region" description="Helical" evidence="7">
    <location>
        <begin position="139"/>
        <end position="166"/>
    </location>
</feature>
<comment type="similarity">
    <text evidence="7">Belongs to the binding-protein-dependent transport system permease family.</text>
</comment>
<dbReference type="Proteomes" id="UP000664385">
    <property type="component" value="Unassembled WGS sequence"/>
</dbReference>